<dbReference type="Proteomes" id="UP001152888">
    <property type="component" value="Unassembled WGS sequence"/>
</dbReference>
<protein>
    <submittedName>
        <fullName evidence="1">Uncharacterized protein</fullName>
    </submittedName>
</protein>
<comment type="caution">
    <text evidence="1">The sequence shown here is derived from an EMBL/GenBank/DDBJ whole genome shotgun (WGS) entry which is preliminary data.</text>
</comment>
<dbReference type="AlphaFoldDB" id="A0A9P0LF43"/>
<proteinExistence type="predicted"/>
<sequence>MIHRLSLTVNRRGTRTPQNYYNYVNTSIEQYRKGYPRDGDDILF</sequence>
<evidence type="ECO:0000313" key="1">
    <source>
        <dbReference type="EMBL" id="CAH1995628.1"/>
    </source>
</evidence>
<evidence type="ECO:0000313" key="2">
    <source>
        <dbReference type="Proteomes" id="UP001152888"/>
    </source>
</evidence>
<organism evidence="1 2">
    <name type="scientific">Acanthoscelides obtectus</name>
    <name type="common">Bean weevil</name>
    <name type="synonym">Bruchus obtectus</name>
    <dbReference type="NCBI Taxonomy" id="200917"/>
    <lineage>
        <taxon>Eukaryota</taxon>
        <taxon>Metazoa</taxon>
        <taxon>Ecdysozoa</taxon>
        <taxon>Arthropoda</taxon>
        <taxon>Hexapoda</taxon>
        <taxon>Insecta</taxon>
        <taxon>Pterygota</taxon>
        <taxon>Neoptera</taxon>
        <taxon>Endopterygota</taxon>
        <taxon>Coleoptera</taxon>
        <taxon>Polyphaga</taxon>
        <taxon>Cucujiformia</taxon>
        <taxon>Chrysomeloidea</taxon>
        <taxon>Chrysomelidae</taxon>
        <taxon>Bruchinae</taxon>
        <taxon>Bruchini</taxon>
        <taxon>Acanthoscelides</taxon>
    </lineage>
</organism>
<accession>A0A9P0LF43</accession>
<dbReference type="EMBL" id="CAKOFQ010007235">
    <property type="protein sequence ID" value="CAH1995628.1"/>
    <property type="molecule type" value="Genomic_DNA"/>
</dbReference>
<name>A0A9P0LF43_ACAOB</name>
<keyword evidence="2" id="KW-1185">Reference proteome</keyword>
<gene>
    <name evidence="1" type="ORF">ACAOBT_LOCUS22728</name>
</gene>
<reference evidence="1" key="1">
    <citation type="submission" date="2022-03" db="EMBL/GenBank/DDBJ databases">
        <authorList>
            <person name="Sayadi A."/>
        </authorList>
    </citation>
    <scope>NUCLEOTIDE SEQUENCE</scope>
</reference>